<proteinExistence type="predicted"/>
<evidence type="ECO:0000313" key="3">
    <source>
        <dbReference type="Proteomes" id="UP000799770"/>
    </source>
</evidence>
<evidence type="ECO:0000313" key="2">
    <source>
        <dbReference type="EMBL" id="KAF2121333.1"/>
    </source>
</evidence>
<dbReference type="AlphaFoldDB" id="A0A6A5ZR44"/>
<evidence type="ECO:0008006" key="4">
    <source>
        <dbReference type="Google" id="ProtNLM"/>
    </source>
</evidence>
<accession>A0A6A5ZR44</accession>
<dbReference type="Proteomes" id="UP000799770">
    <property type="component" value="Unassembled WGS sequence"/>
</dbReference>
<organism evidence="2 3">
    <name type="scientific">Lophiotrema nucula</name>
    <dbReference type="NCBI Taxonomy" id="690887"/>
    <lineage>
        <taxon>Eukaryota</taxon>
        <taxon>Fungi</taxon>
        <taxon>Dikarya</taxon>
        <taxon>Ascomycota</taxon>
        <taxon>Pezizomycotina</taxon>
        <taxon>Dothideomycetes</taxon>
        <taxon>Pleosporomycetidae</taxon>
        <taxon>Pleosporales</taxon>
        <taxon>Lophiotremataceae</taxon>
        <taxon>Lophiotrema</taxon>
    </lineage>
</organism>
<keyword evidence="3" id="KW-1185">Reference proteome</keyword>
<dbReference type="OrthoDB" id="360540at2759"/>
<name>A0A6A5ZR44_9PLEO</name>
<dbReference type="EMBL" id="ML977312">
    <property type="protein sequence ID" value="KAF2121333.1"/>
    <property type="molecule type" value="Genomic_DNA"/>
</dbReference>
<reference evidence="2" key="1">
    <citation type="journal article" date="2020" name="Stud. Mycol.">
        <title>101 Dothideomycetes genomes: a test case for predicting lifestyles and emergence of pathogens.</title>
        <authorList>
            <person name="Haridas S."/>
            <person name="Albert R."/>
            <person name="Binder M."/>
            <person name="Bloem J."/>
            <person name="Labutti K."/>
            <person name="Salamov A."/>
            <person name="Andreopoulos B."/>
            <person name="Baker S."/>
            <person name="Barry K."/>
            <person name="Bills G."/>
            <person name="Bluhm B."/>
            <person name="Cannon C."/>
            <person name="Castanera R."/>
            <person name="Culley D."/>
            <person name="Daum C."/>
            <person name="Ezra D."/>
            <person name="Gonzalez J."/>
            <person name="Henrissat B."/>
            <person name="Kuo A."/>
            <person name="Liang C."/>
            <person name="Lipzen A."/>
            <person name="Lutzoni F."/>
            <person name="Magnuson J."/>
            <person name="Mondo S."/>
            <person name="Nolan M."/>
            <person name="Ohm R."/>
            <person name="Pangilinan J."/>
            <person name="Park H.-J."/>
            <person name="Ramirez L."/>
            <person name="Alfaro M."/>
            <person name="Sun H."/>
            <person name="Tritt A."/>
            <person name="Yoshinaga Y."/>
            <person name="Zwiers L.-H."/>
            <person name="Turgeon B."/>
            <person name="Goodwin S."/>
            <person name="Spatafora J."/>
            <person name="Crous P."/>
            <person name="Grigoriev I."/>
        </authorList>
    </citation>
    <scope>NUCLEOTIDE SEQUENCE</scope>
    <source>
        <strain evidence="2">CBS 627.86</strain>
    </source>
</reference>
<evidence type="ECO:0000256" key="1">
    <source>
        <dbReference type="SAM" id="MobiDB-lite"/>
    </source>
</evidence>
<feature type="compositionally biased region" description="Polar residues" evidence="1">
    <location>
        <begin position="19"/>
        <end position="37"/>
    </location>
</feature>
<feature type="region of interest" description="Disordered" evidence="1">
    <location>
        <begin position="19"/>
        <end position="38"/>
    </location>
</feature>
<sequence length="296" mass="33346">MEPRIIPYSLVAADKTAIDATQDTSNPSSRSQRFSTAKHTRDEILPIVPETDSFKHTCPPWTPYCYTLWQPLIVKSQKISPEDCYVGRIPSFVGKDMLGASMAWATRGKLSNTLIDEICESWSSTIAGRKILRYLDGNRKWFVRLDQMSPKDSPLGGKLPSSTMRDVVTKLCSSMRAQGCLDREIGDAEREGRDIEIKLVLNLWNEEIDAAQEFRVFVPPPAAAERKELIYGYSFDVWLRRPDEVILIEINPFGALSGCGGSLFNWALDGRVMYGLEQPVFAVTLEKDKVTAEEKM</sequence>
<protein>
    <recommendedName>
        <fullName evidence="4">Cell division cycle protein 123</fullName>
    </recommendedName>
</protein>
<gene>
    <name evidence="2" type="ORF">BDV96DRAFT_667972</name>
</gene>